<gene>
    <name evidence="3" type="ORF">ACFSYC_18365</name>
</gene>
<dbReference type="Pfam" id="PF05239">
    <property type="entry name" value="PRC"/>
    <property type="match status" value="1"/>
</dbReference>
<name>A0ABW5XUQ4_9SPHI</name>
<sequence length="223" mass="25697">MTYQEENKYNRLEELNGSDYQIVEGEPDITGWEVIDAQGRRIGEVDDVLFDTQTRDVRYMIVDLEENELDIDIAKKVLIPIGIAELPELCEEDDDEVAENQLNNTGDVVVTDVDDLDDENEYDDDDEEDELVYLPSVTLEHLMALPAYEKGMLTPETETTIRSVFEKPDNDVLIVYQQDTFYTHDHFNNKIYPKTGEASDELDRSDLGTDVRKEDDNPNRTSF</sequence>
<evidence type="ECO:0000313" key="3">
    <source>
        <dbReference type="EMBL" id="MFD2866667.1"/>
    </source>
</evidence>
<dbReference type="InterPro" id="IPR027275">
    <property type="entry name" value="PRC-brl_dom"/>
</dbReference>
<feature type="region of interest" description="Disordered" evidence="1">
    <location>
        <begin position="192"/>
        <end position="223"/>
    </location>
</feature>
<dbReference type="InterPro" id="IPR014747">
    <property type="entry name" value="Bac_photo_RC_H_C"/>
</dbReference>
<accession>A0ABW5XUQ4</accession>
<evidence type="ECO:0000256" key="1">
    <source>
        <dbReference type="SAM" id="MobiDB-lite"/>
    </source>
</evidence>
<keyword evidence="4" id="KW-1185">Reference proteome</keyword>
<dbReference type="SUPFAM" id="SSF50346">
    <property type="entry name" value="PRC-barrel domain"/>
    <property type="match status" value="1"/>
</dbReference>
<evidence type="ECO:0000313" key="4">
    <source>
        <dbReference type="Proteomes" id="UP001597601"/>
    </source>
</evidence>
<feature type="domain" description="PRC-barrel" evidence="2">
    <location>
        <begin position="28"/>
        <end position="82"/>
    </location>
</feature>
<feature type="compositionally biased region" description="Basic and acidic residues" evidence="1">
    <location>
        <begin position="201"/>
        <end position="223"/>
    </location>
</feature>
<dbReference type="Proteomes" id="UP001597601">
    <property type="component" value="Unassembled WGS sequence"/>
</dbReference>
<dbReference type="EMBL" id="JBHUON010000031">
    <property type="protein sequence ID" value="MFD2866667.1"/>
    <property type="molecule type" value="Genomic_DNA"/>
</dbReference>
<reference evidence="4" key="1">
    <citation type="journal article" date="2019" name="Int. J. Syst. Evol. Microbiol.">
        <title>The Global Catalogue of Microorganisms (GCM) 10K type strain sequencing project: providing services to taxonomists for standard genome sequencing and annotation.</title>
        <authorList>
            <consortium name="The Broad Institute Genomics Platform"/>
            <consortium name="The Broad Institute Genome Sequencing Center for Infectious Disease"/>
            <person name="Wu L."/>
            <person name="Ma J."/>
        </authorList>
    </citation>
    <scope>NUCLEOTIDE SEQUENCE [LARGE SCALE GENOMIC DNA]</scope>
    <source>
        <strain evidence="4">KCTC 52232</strain>
    </source>
</reference>
<proteinExistence type="predicted"/>
<evidence type="ECO:0000259" key="2">
    <source>
        <dbReference type="Pfam" id="PF05239"/>
    </source>
</evidence>
<dbReference type="RefSeq" id="WP_377130308.1">
    <property type="nucleotide sequence ID" value="NZ_JBHUHN010000001.1"/>
</dbReference>
<protein>
    <submittedName>
        <fullName evidence="3">PRC-barrel domain-containing protein</fullName>
    </submittedName>
</protein>
<organism evidence="3 4">
    <name type="scientific">Mucilaginibacter antarcticus</name>
    <dbReference type="NCBI Taxonomy" id="1855725"/>
    <lineage>
        <taxon>Bacteria</taxon>
        <taxon>Pseudomonadati</taxon>
        <taxon>Bacteroidota</taxon>
        <taxon>Sphingobacteriia</taxon>
        <taxon>Sphingobacteriales</taxon>
        <taxon>Sphingobacteriaceae</taxon>
        <taxon>Mucilaginibacter</taxon>
    </lineage>
</organism>
<comment type="caution">
    <text evidence="3">The sequence shown here is derived from an EMBL/GenBank/DDBJ whole genome shotgun (WGS) entry which is preliminary data.</text>
</comment>
<dbReference type="Gene3D" id="3.90.50.10">
    <property type="entry name" value="Photosynthetic Reaction Center, subunit H, domain 2"/>
    <property type="match status" value="1"/>
</dbReference>
<dbReference type="InterPro" id="IPR011033">
    <property type="entry name" value="PRC_barrel-like_sf"/>
</dbReference>